<proteinExistence type="inferred from homology"/>
<protein>
    <recommendedName>
        <fullName evidence="3 10">Cap-associated protein CAF20</fullName>
    </recommendedName>
</protein>
<evidence type="ECO:0000256" key="7">
    <source>
        <dbReference type="ARBA" id="ARBA00022845"/>
    </source>
</evidence>
<feature type="region of interest" description="Disordered" evidence="11">
    <location>
        <begin position="51"/>
        <end position="130"/>
    </location>
</feature>
<dbReference type="Pfam" id="PF17052">
    <property type="entry name" value="CAF20"/>
    <property type="match status" value="1"/>
</dbReference>
<dbReference type="EMBL" id="KV454208">
    <property type="protein sequence ID" value="ODQ62876.1"/>
    <property type="molecule type" value="Genomic_DNA"/>
</dbReference>
<organism evidence="12 13">
    <name type="scientific">Wickerhamomyces anomalus (strain ATCC 58044 / CBS 1984 / NCYC 433 / NRRL Y-366-8)</name>
    <name type="common">Yeast</name>
    <name type="synonym">Hansenula anomala</name>
    <dbReference type="NCBI Taxonomy" id="683960"/>
    <lineage>
        <taxon>Eukaryota</taxon>
        <taxon>Fungi</taxon>
        <taxon>Dikarya</taxon>
        <taxon>Ascomycota</taxon>
        <taxon>Saccharomycotina</taxon>
        <taxon>Saccharomycetes</taxon>
        <taxon>Phaffomycetales</taxon>
        <taxon>Wickerhamomycetaceae</taxon>
        <taxon>Wickerhamomyces</taxon>
    </lineage>
</organism>
<dbReference type="GO" id="GO:0003743">
    <property type="term" value="F:translation initiation factor activity"/>
    <property type="evidence" value="ECO:0007669"/>
    <property type="project" value="UniProtKB-KW"/>
</dbReference>
<dbReference type="RefSeq" id="XP_019042083.1">
    <property type="nucleotide sequence ID" value="XM_019180764.1"/>
</dbReference>
<dbReference type="GO" id="GO:0005737">
    <property type="term" value="C:cytoplasm"/>
    <property type="evidence" value="ECO:0007669"/>
    <property type="project" value="UniProtKB-SubCell"/>
</dbReference>
<keyword evidence="4 10" id="KW-0963">Cytoplasm</keyword>
<dbReference type="InterPro" id="IPR031456">
    <property type="entry name" value="Caf20"/>
</dbReference>
<feature type="compositionally biased region" description="Basic and acidic residues" evidence="11">
    <location>
        <begin position="96"/>
        <end position="111"/>
    </location>
</feature>
<evidence type="ECO:0000256" key="4">
    <source>
        <dbReference type="ARBA" id="ARBA00022490"/>
    </source>
</evidence>
<gene>
    <name evidence="12" type="ORF">WICANDRAFT_17887</name>
</gene>
<evidence type="ECO:0000256" key="8">
    <source>
        <dbReference type="ARBA" id="ARBA00022917"/>
    </source>
</evidence>
<evidence type="ECO:0000313" key="12">
    <source>
        <dbReference type="EMBL" id="ODQ62876.1"/>
    </source>
</evidence>
<evidence type="ECO:0000256" key="2">
    <source>
        <dbReference type="ARBA" id="ARBA00006057"/>
    </source>
</evidence>
<name>A0A1E3PBT2_WICAA</name>
<comment type="function">
    <text evidence="10">Acts as an inhibitor of cap-dependent translation. Competes with eIF4G1 and EAP1 for binding to eIF4E and interferes with the formation of the eIF4F complex, inhibiting translation and stabilizing mRNA.</text>
</comment>
<evidence type="ECO:0000256" key="6">
    <source>
        <dbReference type="ARBA" id="ARBA00022553"/>
    </source>
</evidence>
<keyword evidence="6" id="KW-0597">Phosphoprotein</keyword>
<dbReference type="Proteomes" id="UP000094112">
    <property type="component" value="Unassembled WGS sequence"/>
</dbReference>
<keyword evidence="7 10" id="KW-0810">Translation regulation</keyword>
<evidence type="ECO:0000256" key="11">
    <source>
        <dbReference type="SAM" id="MobiDB-lite"/>
    </source>
</evidence>
<accession>A0A1E3PBT2</accession>
<keyword evidence="8 10" id="KW-0648">Protein biosynthesis</keyword>
<evidence type="ECO:0000256" key="1">
    <source>
        <dbReference type="ARBA" id="ARBA00004496"/>
    </source>
</evidence>
<dbReference type="STRING" id="683960.A0A1E3PBT2"/>
<feature type="non-terminal residue" evidence="12">
    <location>
        <position position="154"/>
    </location>
</feature>
<evidence type="ECO:0000256" key="10">
    <source>
        <dbReference type="RuleBase" id="RU363005"/>
    </source>
</evidence>
<dbReference type="GeneID" id="30198010"/>
<evidence type="ECO:0000313" key="13">
    <source>
        <dbReference type="Proteomes" id="UP000094112"/>
    </source>
</evidence>
<evidence type="ECO:0000256" key="3">
    <source>
        <dbReference type="ARBA" id="ARBA00020270"/>
    </source>
</evidence>
<evidence type="ECO:0000256" key="9">
    <source>
        <dbReference type="ARBA" id="ARBA00023193"/>
    </source>
</evidence>
<keyword evidence="13" id="KW-1185">Reference proteome</keyword>
<comment type="similarity">
    <text evidence="2 10">Belongs to the CAF20 family.</text>
</comment>
<dbReference type="AlphaFoldDB" id="A0A1E3PBT2"/>
<feature type="compositionally biased region" description="Basic residues" evidence="11">
    <location>
        <begin position="51"/>
        <end position="70"/>
    </location>
</feature>
<sequence>MAKYDIDQLIELRETAHVPTSVDFAEFTRAILEQRERQLATNSYFRFQTGRRRSSHLGVRPKFKTHRPKRAPAPQPDADGWVTLDKHKKSFGSEEVSEKQKFTESLKDTQVKVRPNNKNISSSKPADARDIAADQQKSTFNAFAALDDDDESEE</sequence>
<dbReference type="OrthoDB" id="3995390at2759"/>
<keyword evidence="9 10" id="KW-0652">Protein synthesis inhibitor</keyword>
<keyword evidence="5 10" id="KW-0396">Initiation factor</keyword>
<dbReference type="GO" id="GO:0008190">
    <property type="term" value="F:eukaryotic initiation factor 4E binding"/>
    <property type="evidence" value="ECO:0007669"/>
    <property type="project" value="InterPro"/>
</dbReference>
<comment type="subcellular location">
    <subcellularLocation>
        <location evidence="1 10">Cytoplasm</location>
    </subcellularLocation>
</comment>
<reference evidence="12 13" key="1">
    <citation type="journal article" date="2016" name="Proc. Natl. Acad. Sci. U.S.A.">
        <title>Comparative genomics of biotechnologically important yeasts.</title>
        <authorList>
            <person name="Riley R."/>
            <person name="Haridas S."/>
            <person name="Wolfe K.H."/>
            <person name="Lopes M.R."/>
            <person name="Hittinger C.T."/>
            <person name="Goeker M."/>
            <person name="Salamov A.A."/>
            <person name="Wisecaver J.H."/>
            <person name="Long T.M."/>
            <person name="Calvey C.H."/>
            <person name="Aerts A.L."/>
            <person name="Barry K.W."/>
            <person name="Choi C."/>
            <person name="Clum A."/>
            <person name="Coughlan A.Y."/>
            <person name="Deshpande S."/>
            <person name="Douglass A.P."/>
            <person name="Hanson S.J."/>
            <person name="Klenk H.-P."/>
            <person name="LaButti K.M."/>
            <person name="Lapidus A."/>
            <person name="Lindquist E.A."/>
            <person name="Lipzen A.M."/>
            <person name="Meier-Kolthoff J.P."/>
            <person name="Ohm R.A."/>
            <person name="Otillar R.P."/>
            <person name="Pangilinan J.L."/>
            <person name="Peng Y."/>
            <person name="Rokas A."/>
            <person name="Rosa C.A."/>
            <person name="Scheuner C."/>
            <person name="Sibirny A.A."/>
            <person name="Slot J.C."/>
            <person name="Stielow J.B."/>
            <person name="Sun H."/>
            <person name="Kurtzman C.P."/>
            <person name="Blackwell M."/>
            <person name="Grigoriev I.V."/>
            <person name="Jeffries T.W."/>
        </authorList>
    </citation>
    <scope>NUCLEOTIDE SEQUENCE [LARGE SCALE GENOMIC DNA]</scope>
    <source>
        <strain evidence="13">ATCC 58044 / CBS 1984 / NCYC 433 / NRRL Y-366-8</strain>
    </source>
</reference>
<evidence type="ECO:0000256" key="5">
    <source>
        <dbReference type="ARBA" id="ARBA00022540"/>
    </source>
</evidence>
<dbReference type="GO" id="GO:0017148">
    <property type="term" value="P:negative regulation of translation"/>
    <property type="evidence" value="ECO:0007669"/>
    <property type="project" value="UniProtKB-UniRule"/>
</dbReference>